<evidence type="ECO:0000256" key="7">
    <source>
        <dbReference type="RuleBase" id="RU000640"/>
    </source>
</evidence>
<sequence length="288" mass="31869">MACVPRKGGQGTQEAMRTKKKGIATTNRKAGGGVAAGWRKKNLVVHCNAEENEKESDAAETNNVAEETVEVEEETTPSSAMDRIKAMLDGALSDENVASLKAALTELEADVEELETTAADAEERANSAEKEFSSMKDRYLRLNADFENYRKRTASEKESISSNAKGTVVDMLLPIVDNFELAKKQIQTNTEEEEKIDRSYQGIYKQFVEVMKNLGVVPVETVGKPFDPEFHEAIMREENNEVDDGTVIEEYRKGFVLKERLLRPAMVKVSVSTNGSSDSQDESTAEEA</sequence>
<accession>A0A7S3XC49</accession>
<dbReference type="AlphaFoldDB" id="A0A7S3XC49"/>
<evidence type="ECO:0000256" key="5">
    <source>
        <dbReference type="ARBA" id="ARBA00023016"/>
    </source>
</evidence>
<dbReference type="SUPFAM" id="SSF58014">
    <property type="entry name" value="Coiled-coil domain of nucleotide exchange factor GrpE"/>
    <property type="match status" value="1"/>
</dbReference>
<evidence type="ECO:0000313" key="11">
    <source>
        <dbReference type="EMBL" id="CAE0608123.1"/>
    </source>
</evidence>
<organism evidence="11">
    <name type="scientific">Picocystis salinarum</name>
    <dbReference type="NCBI Taxonomy" id="88271"/>
    <lineage>
        <taxon>Eukaryota</taxon>
        <taxon>Viridiplantae</taxon>
        <taxon>Chlorophyta</taxon>
        <taxon>Picocystophyceae</taxon>
        <taxon>Picocystales</taxon>
        <taxon>Picocystaceae</taxon>
        <taxon>Picocystis</taxon>
    </lineage>
</organism>
<dbReference type="Gene3D" id="2.30.22.10">
    <property type="entry name" value="Head domain of nucleotide exchange factor GrpE"/>
    <property type="match status" value="1"/>
</dbReference>
<evidence type="ECO:0000256" key="6">
    <source>
        <dbReference type="ARBA" id="ARBA00023186"/>
    </source>
</evidence>
<dbReference type="PANTHER" id="PTHR21237">
    <property type="entry name" value="GRPE PROTEIN"/>
    <property type="match status" value="1"/>
</dbReference>
<dbReference type="PRINTS" id="PR00773">
    <property type="entry name" value="GRPEPROTEIN"/>
</dbReference>
<dbReference type="CDD" id="cd00446">
    <property type="entry name" value="GrpE"/>
    <property type="match status" value="1"/>
</dbReference>
<evidence type="ECO:0000256" key="10">
    <source>
        <dbReference type="SAM" id="MobiDB-lite"/>
    </source>
</evidence>
<evidence type="ECO:0000256" key="1">
    <source>
        <dbReference type="ARBA" id="ARBA00004496"/>
    </source>
</evidence>
<dbReference type="SUPFAM" id="SSF51064">
    <property type="entry name" value="Head domain of nucleotide exchange factor GrpE"/>
    <property type="match status" value="1"/>
</dbReference>
<dbReference type="PANTHER" id="PTHR21237:SF40">
    <property type="entry name" value="CELL CYCLE AND APOPTOSIS REGULATOR PROTEIN 2"/>
    <property type="match status" value="1"/>
</dbReference>
<comment type="similarity">
    <text evidence="2 8">Belongs to the GrpE family.</text>
</comment>
<name>A0A7S3XC49_9CHLO</name>
<evidence type="ECO:0000256" key="4">
    <source>
        <dbReference type="ARBA" id="ARBA00022490"/>
    </source>
</evidence>
<protein>
    <recommendedName>
        <fullName evidence="7">GrpE protein homolog</fullName>
    </recommendedName>
</protein>
<dbReference type="GO" id="GO:0051087">
    <property type="term" value="F:protein-folding chaperone binding"/>
    <property type="evidence" value="ECO:0007669"/>
    <property type="project" value="InterPro"/>
</dbReference>
<comment type="subcellular location">
    <subcellularLocation>
        <location evidence="1">Cytoplasm</location>
    </subcellularLocation>
    <subcellularLocation>
        <location evidence="7">Mitochondrion matrix</location>
    </subcellularLocation>
</comment>
<dbReference type="EMBL" id="HBIS01002184">
    <property type="protein sequence ID" value="CAE0608123.1"/>
    <property type="molecule type" value="Transcribed_RNA"/>
</dbReference>
<dbReference type="PROSITE" id="PS01071">
    <property type="entry name" value="GRPE"/>
    <property type="match status" value="1"/>
</dbReference>
<feature type="coiled-coil region" evidence="9">
    <location>
        <begin position="97"/>
        <end position="145"/>
    </location>
</feature>
<dbReference type="GO" id="GO:0042803">
    <property type="term" value="F:protein homodimerization activity"/>
    <property type="evidence" value="ECO:0007669"/>
    <property type="project" value="InterPro"/>
</dbReference>
<gene>
    <name evidence="11" type="ORF">PSAL00342_LOCUS1940</name>
</gene>
<dbReference type="NCBIfam" id="NF010741">
    <property type="entry name" value="PRK14143.1"/>
    <property type="match status" value="1"/>
</dbReference>
<dbReference type="HAMAP" id="MF_01151">
    <property type="entry name" value="GrpE"/>
    <property type="match status" value="1"/>
</dbReference>
<keyword evidence="4" id="KW-0963">Cytoplasm</keyword>
<dbReference type="GO" id="GO:0006457">
    <property type="term" value="P:protein folding"/>
    <property type="evidence" value="ECO:0007669"/>
    <property type="project" value="InterPro"/>
</dbReference>
<comment type="subunit">
    <text evidence="3">Homodimer.</text>
</comment>
<dbReference type="InterPro" id="IPR000740">
    <property type="entry name" value="GrpE"/>
</dbReference>
<dbReference type="Gene3D" id="3.90.20.20">
    <property type="match status" value="1"/>
</dbReference>
<evidence type="ECO:0000256" key="2">
    <source>
        <dbReference type="ARBA" id="ARBA00009054"/>
    </source>
</evidence>
<keyword evidence="6 7" id="KW-0143">Chaperone</keyword>
<keyword evidence="5" id="KW-0346">Stress response</keyword>
<dbReference type="InterPro" id="IPR009012">
    <property type="entry name" value="GrpE_head"/>
</dbReference>
<evidence type="ECO:0000256" key="8">
    <source>
        <dbReference type="RuleBase" id="RU004478"/>
    </source>
</evidence>
<feature type="region of interest" description="Disordered" evidence="10">
    <location>
        <begin position="1"/>
        <end position="32"/>
    </location>
</feature>
<dbReference type="InterPro" id="IPR013805">
    <property type="entry name" value="GrpE_CC"/>
</dbReference>
<dbReference type="GO" id="GO:0000774">
    <property type="term" value="F:adenyl-nucleotide exchange factor activity"/>
    <property type="evidence" value="ECO:0007669"/>
    <property type="project" value="InterPro"/>
</dbReference>
<proteinExistence type="inferred from homology"/>
<reference evidence="11" key="1">
    <citation type="submission" date="2021-01" db="EMBL/GenBank/DDBJ databases">
        <authorList>
            <person name="Corre E."/>
            <person name="Pelletier E."/>
            <person name="Niang G."/>
            <person name="Scheremetjew M."/>
            <person name="Finn R."/>
            <person name="Kale V."/>
            <person name="Holt S."/>
            <person name="Cochrane G."/>
            <person name="Meng A."/>
            <person name="Brown T."/>
            <person name="Cohen L."/>
        </authorList>
    </citation>
    <scope>NUCLEOTIDE SEQUENCE</scope>
    <source>
        <strain evidence="11">CCMP1897</strain>
    </source>
</reference>
<keyword evidence="7" id="KW-0496">Mitochondrion</keyword>
<dbReference type="Pfam" id="PF01025">
    <property type="entry name" value="GrpE"/>
    <property type="match status" value="1"/>
</dbReference>
<evidence type="ECO:0000256" key="3">
    <source>
        <dbReference type="ARBA" id="ARBA00011738"/>
    </source>
</evidence>
<dbReference type="GO" id="GO:0005759">
    <property type="term" value="C:mitochondrial matrix"/>
    <property type="evidence" value="ECO:0007669"/>
    <property type="project" value="UniProtKB-SubCell"/>
</dbReference>
<evidence type="ECO:0000256" key="9">
    <source>
        <dbReference type="SAM" id="Coils"/>
    </source>
</evidence>
<keyword evidence="9" id="KW-0175">Coiled coil</keyword>
<dbReference type="FunFam" id="2.30.22.10:FF:000001">
    <property type="entry name" value="Protein GrpE"/>
    <property type="match status" value="1"/>
</dbReference>
<comment type="function">
    <text evidence="7">Essential component of the PAM complex, a complex required for the translocation of transit peptide-containing proteins from the inner membrane into the mitochondrial matrix in an ATP-dependent manner.</text>
</comment>
<dbReference type="GO" id="GO:0051082">
    <property type="term" value="F:unfolded protein binding"/>
    <property type="evidence" value="ECO:0007669"/>
    <property type="project" value="TreeGrafter"/>
</dbReference>